<sequence length="64" mass="7411">MVEDNIQSKRDDIVFLRAWALDLPFFSSQMFRQKKLLVNILLNSLYIARTNPKTNEITIKIAAG</sequence>
<reference evidence="1 2" key="1">
    <citation type="submission" date="2015-04" db="EMBL/GenBank/DDBJ databases">
        <authorList>
            <person name="Syromyatnikov M.Y."/>
            <person name="Popov V.N."/>
        </authorList>
    </citation>
    <scope>NUCLEOTIDE SEQUENCE [LARGE SCALE GENOMIC DNA]</scope>
</reference>
<name>A0A1J1I9X9_9DIPT</name>
<dbReference type="AlphaFoldDB" id="A0A1J1I9X9"/>
<gene>
    <name evidence="1" type="ORF">CLUMA_CG010507</name>
</gene>
<evidence type="ECO:0000313" key="2">
    <source>
        <dbReference type="Proteomes" id="UP000183832"/>
    </source>
</evidence>
<dbReference type="EMBL" id="CVRI01000046">
    <property type="protein sequence ID" value="CRK97085.1"/>
    <property type="molecule type" value="Genomic_DNA"/>
</dbReference>
<dbReference type="Proteomes" id="UP000183832">
    <property type="component" value="Unassembled WGS sequence"/>
</dbReference>
<proteinExistence type="predicted"/>
<evidence type="ECO:0000313" key="1">
    <source>
        <dbReference type="EMBL" id="CRK97085.1"/>
    </source>
</evidence>
<organism evidence="1 2">
    <name type="scientific">Clunio marinus</name>
    <dbReference type="NCBI Taxonomy" id="568069"/>
    <lineage>
        <taxon>Eukaryota</taxon>
        <taxon>Metazoa</taxon>
        <taxon>Ecdysozoa</taxon>
        <taxon>Arthropoda</taxon>
        <taxon>Hexapoda</taxon>
        <taxon>Insecta</taxon>
        <taxon>Pterygota</taxon>
        <taxon>Neoptera</taxon>
        <taxon>Endopterygota</taxon>
        <taxon>Diptera</taxon>
        <taxon>Nematocera</taxon>
        <taxon>Chironomoidea</taxon>
        <taxon>Chironomidae</taxon>
        <taxon>Clunio</taxon>
    </lineage>
</organism>
<protein>
    <submittedName>
        <fullName evidence="1">CLUMA_CG010507, isoform A</fullName>
    </submittedName>
</protein>
<keyword evidence="2" id="KW-1185">Reference proteome</keyword>
<accession>A0A1J1I9X9</accession>